<dbReference type="GO" id="GO:0016020">
    <property type="term" value="C:membrane"/>
    <property type="evidence" value="ECO:0007669"/>
    <property type="project" value="InterPro"/>
</dbReference>
<organism evidence="5 6">
    <name type="scientific">Thermoleptolyngbya sichuanensis A183</name>
    <dbReference type="NCBI Taxonomy" id="2737172"/>
    <lineage>
        <taxon>Bacteria</taxon>
        <taxon>Bacillati</taxon>
        <taxon>Cyanobacteriota</taxon>
        <taxon>Cyanophyceae</taxon>
        <taxon>Oculatellales</taxon>
        <taxon>Oculatellaceae</taxon>
        <taxon>Thermoleptolyngbya</taxon>
        <taxon>Thermoleptolyngbya sichuanensis</taxon>
    </lineage>
</organism>
<dbReference type="InterPro" id="IPR038577">
    <property type="entry name" value="GT10-like_C_sf"/>
</dbReference>
<sequence length="339" mass="38660">MGSVTIGMISSYADLRPPPWDWLWRQSPHPFGLWKGIQVLANCPNPDGLLLYNFHDFPRDAADDAAPAGRFRWPWRKAQSSNAGQVREFQQKVRSLSPEQILFSYREPPFPEKQQARIDTYRRAQQWCGVVSGPDDFAPVSEPMPAIWYVSQPFDYLQAAPPPAKLRPCSWITSGIDRTANHRHRLDFLRRLQASDVPFDLYGRGLPDWAQVNRGQIRTFGPVADKWHAIAPYTYNLAIENFADNEWYVSEKLWDALLAWSLPIYYGGSAADRLLPSGSFLRLPSLDERGIAYIRNITATPEAWYAAKEAIAEARQVILHELNLLNWLAVRAEALGIRA</sequence>
<evidence type="ECO:0000256" key="2">
    <source>
        <dbReference type="ARBA" id="ARBA00022676"/>
    </source>
</evidence>
<dbReference type="Gene3D" id="3.40.50.11660">
    <property type="entry name" value="Glycosyl transferase family 10, C-terminal domain"/>
    <property type="match status" value="1"/>
</dbReference>
<dbReference type="AlphaFoldDB" id="A0A6M8BBY0"/>
<dbReference type="Proteomes" id="UP000505210">
    <property type="component" value="Chromosome"/>
</dbReference>
<dbReference type="InterPro" id="IPR055270">
    <property type="entry name" value="Glyco_tran_10_C"/>
</dbReference>
<dbReference type="Pfam" id="PF00852">
    <property type="entry name" value="Glyco_transf_10"/>
    <property type="match status" value="1"/>
</dbReference>
<name>A0A6M8BBY0_9CYAN</name>
<dbReference type="InterPro" id="IPR001503">
    <property type="entry name" value="Glyco_trans_10"/>
</dbReference>
<dbReference type="RefSeq" id="WP_172353226.1">
    <property type="nucleotide sequence ID" value="NZ_CP053661.1"/>
</dbReference>
<reference evidence="5 6" key="1">
    <citation type="submission" date="2020-05" db="EMBL/GenBank/DDBJ databases">
        <title>Complete genome sequence of of a novel Thermoleptolyngbya strain isolated from hot springs of Ganzi, Sichuan China.</title>
        <authorList>
            <person name="Tang J."/>
            <person name="Daroch M."/>
            <person name="Li L."/>
            <person name="Waleron K."/>
            <person name="Waleron M."/>
            <person name="Waleron M."/>
        </authorList>
    </citation>
    <scope>NUCLEOTIDE SEQUENCE [LARGE SCALE GENOMIC DNA]</scope>
    <source>
        <strain evidence="5 6">PKUAC-SCTA183</strain>
    </source>
</reference>
<dbReference type="EMBL" id="CP053661">
    <property type="protein sequence ID" value="QKD80793.1"/>
    <property type="molecule type" value="Genomic_DNA"/>
</dbReference>
<accession>A0A6M8BBY0</accession>
<proteinExistence type="inferred from homology"/>
<evidence type="ECO:0000259" key="4">
    <source>
        <dbReference type="Pfam" id="PF00852"/>
    </source>
</evidence>
<comment type="similarity">
    <text evidence="1">Belongs to the glycosyltransferase 10 family.</text>
</comment>
<evidence type="ECO:0000313" key="5">
    <source>
        <dbReference type="EMBL" id="QKD80793.1"/>
    </source>
</evidence>
<evidence type="ECO:0000256" key="3">
    <source>
        <dbReference type="ARBA" id="ARBA00022679"/>
    </source>
</evidence>
<dbReference type="KEGG" id="theu:HPC62_00145"/>
<dbReference type="PANTHER" id="PTHR11929">
    <property type="entry name" value="ALPHA- 1,3 -FUCOSYLTRANSFERASE"/>
    <property type="match status" value="1"/>
</dbReference>
<gene>
    <name evidence="5" type="ORF">HPC62_00145</name>
</gene>
<evidence type="ECO:0000313" key="6">
    <source>
        <dbReference type="Proteomes" id="UP000505210"/>
    </source>
</evidence>
<evidence type="ECO:0000256" key="1">
    <source>
        <dbReference type="ARBA" id="ARBA00008919"/>
    </source>
</evidence>
<keyword evidence="3 5" id="KW-0808">Transferase</keyword>
<dbReference type="PANTHER" id="PTHR11929:SF194">
    <property type="entry name" value="ALPHA-(1,3)-FUCOSYLTRANSFERASE 10"/>
    <property type="match status" value="1"/>
</dbReference>
<keyword evidence="2" id="KW-0328">Glycosyltransferase</keyword>
<feature type="domain" description="Fucosyltransferase C-terminal" evidence="4">
    <location>
        <begin position="165"/>
        <end position="283"/>
    </location>
</feature>
<protein>
    <submittedName>
        <fullName evidence="5">Glycosyltransferase</fullName>
    </submittedName>
</protein>
<dbReference type="GO" id="GO:0046920">
    <property type="term" value="F:alpha-(1-&gt;3)-fucosyltransferase activity"/>
    <property type="evidence" value="ECO:0007669"/>
    <property type="project" value="TreeGrafter"/>
</dbReference>
<dbReference type="SUPFAM" id="SSF53756">
    <property type="entry name" value="UDP-Glycosyltransferase/glycogen phosphorylase"/>
    <property type="match status" value="1"/>
</dbReference>
<keyword evidence="6" id="KW-1185">Reference proteome</keyword>